<keyword evidence="5" id="KW-1185">Reference proteome</keyword>
<dbReference type="InterPro" id="IPR000683">
    <property type="entry name" value="Gfo/Idh/MocA-like_OxRdtase_N"/>
</dbReference>
<gene>
    <name evidence="4" type="ORF">FXF65_13415</name>
</gene>
<comment type="caution">
    <text evidence="4">The sequence shown here is derived from an EMBL/GenBank/DDBJ whole genome shotgun (WGS) entry which is preliminary data.</text>
</comment>
<dbReference type="Pfam" id="PF22725">
    <property type="entry name" value="GFO_IDH_MocA_C3"/>
    <property type="match status" value="1"/>
</dbReference>
<dbReference type="SUPFAM" id="SSF55347">
    <property type="entry name" value="Glyceraldehyde-3-phosphate dehydrogenase-like, C-terminal domain"/>
    <property type="match status" value="1"/>
</dbReference>
<feature type="domain" description="Gfo/Idh/MocA-like oxidoreductase N-terminal" evidence="2">
    <location>
        <begin position="5"/>
        <end position="127"/>
    </location>
</feature>
<name>A0A5D0UAQ0_9ACTN</name>
<dbReference type="AlphaFoldDB" id="A0A5D0UAQ0"/>
<dbReference type="InterPro" id="IPR050463">
    <property type="entry name" value="Gfo/Idh/MocA_oxidrdct_glycsds"/>
</dbReference>
<organism evidence="4 5">
    <name type="scientific">Actinomadura syzygii</name>
    <dbReference type="NCBI Taxonomy" id="1427538"/>
    <lineage>
        <taxon>Bacteria</taxon>
        <taxon>Bacillati</taxon>
        <taxon>Actinomycetota</taxon>
        <taxon>Actinomycetes</taxon>
        <taxon>Streptosporangiales</taxon>
        <taxon>Thermomonosporaceae</taxon>
        <taxon>Actinomadura</taxon>
    </lineage>
</organism>
<dbReference type="EMBL" id="VSFF01000005">
    <property type="protein sequence ID" value="TYC15104.1"/>
    <property type="molecule type" value="Genomic_DNA"/>
</dbReference>
<evidence type="ECO:0000313" key="5">
    <source>
        <dbReference type="Proteomes" id="UP000322634"/>
    </source>
</evidence>
<accession>A0A5D0UAQ0</accession>
<reference evidence="4 5" key="1">
    <citation type="submission" date="2019-08" db="EMBL/GenBank/DDBJ databases">
        <title>Actinomadura sp. nov. CYP1-5 isolated from mountain soil.</title>
        <authorList>
            <person name="Songsumanus A."/>
            <person name="Kuncharoen N."/>
            <person name="Kudo T."/>
            <person name="Yuki M."/>
            <person name="Igarashi Y."/>
            <person name="Tanasupawat S."/>
        </authorList>
    </citation>
    <scope>NUCLEOTIDE SEQUENCE [LARGE SCALE GENOMIC DNA]</scope>
    <source>
        <strain evidence="4 5">GKU157</strain>
    </source>
</reference>
<dbReference type="InterPro" id="IPR055170">
    <property type="entry name" value="GFO_IDH_MocA-like_dom"/>
</dbReference>
<dbReference type="Gene3D" id="3.30.360.10">
    <property type="entry name" value="Dihydrodipicolinate Reductase, domain 2"/>
    <property type="match status" value="1"/>
</dbReference>
<dbReference type="RefSeq" id="WP_148350254.1">
    <property type="nucleotide sequence ID" value="NZ_JBHSBF010000027.1"/>
</dbReference>
<dbReference type="SUPFAM" id="SSF51735">
    <property type="entry name" value="NAD(P)-binding Rossmann-fold domains"/>
    <property type="match status" value="1"/>
</dbReference>
<dbReference type="OrthoDB" id="9815825at2"/>
<dbReference type="GO" id="GO:0000166">
    <property type="term" value="F:nucleotide binding"/>
    <property type="evidence" value="ECO:0007669"/>
    <property type="project" value="InterPro"/>
</dbReference>
<dbReference type="PANTHER" id="PTHR43818:SF11">
    <property type="entry name" value="BCDNA.GH03377"/>
    <property type="match status" value="1"/>
</dbReference>
<dbReference type="PANTHER" id="PTHR43818">
    <property type="entry name" value="BCDNA.GH03377"/>
    <property type="match status" value="1"/>
</dbReference>
<dbReference type="Proteomes" id="UP000322634">
    <property type="component" value="Unassembled WGS sequence"/>
</dbReference>
<evidence type="ECO:0000256" key="1">
    <source>
        <dbReference type="ARBA" id="ARBA00023002"/>
    </source>
</evidence>
<evidence type="ECO:0000313" key="4">
    <source>
        <dbReference type="EMBL" id="TYC15104.1"/>
    </source>
</evidence>
<dbReference type="InterPro" id="IPR036291">
    <property type="entry name" value="NAD(P)-bd_dom_sf"/>
</dbReference>
<dbReference type="Gene3D" id="3.40.50.720">
    <property type="entry name" value="NAD(P)-binding Rossmann-like Domain"/>
    <property type="match status" value="1"/>
</dbReference>
<evidence type="ECO:0000259" key="3">
    <source>
        <dbReference type="Pfam" id="PF22725"/>
    </source>
</evidence>
<sequence>MTRPINVGIVGASPGQGWASRAHIPAIDSIPDVALTAVATTRAETARSARDRFGARYAFTDAADLAGHPDVDLVVVTVKVPAHVELVTAALDAGKHVYCEWPLTRTSAEARALSTAADAAGVRTAVGLQARFAPAAVRMRELLGEGAIGNVLSATLYSARTRGADVDVPARSAYTFDAANGAGLLDVLGGHALDLVQHVLGPITDLTARTALRSPDHRVAETGEPIKVTAPDQLLAIAGLGSGAVMSIHLHDAESGPPRTRLEITGTDGSLALVSAPEKEPLAVQLQIGRLELFISRSGRAWEPVALDADDASGLPAQASNVARLYRHLIADLRDGGHRVPDFREAHALHELLERIPRS</sequence>
<dbReference type="GO" id="GO:0016491">
    <property type="term" value="F:oxidoreductase activity"/>
    <property type="evidence" value="ECO:0007669"/>
    <property type="project" value="UniProtKB-KW"/>
</dbReference>
<protein>
    <submittedName>
        <fullName evidence="4">Gfo/Idh/MocA family oxidoreductase</fullName>
    </submittedName>
</protein>
<dbReference type="Pfam" id="PF01408">
    <property type="entry name" value="GFO_IDH_MocA"/>
    <property type="match status" value="1"/>
</dbReference>
<proteinExistence type="predicted"/>
<evidence type="ECO:0000259" key="2">
    <source>
        <dbReference type="Pfam" id="PF01408"/>
    </source>
</evidence>
<feature type="domain" description="GFO/IDH/MocA-like oxidoreductase" evidence="3">
    <location>
        <begin position="138"/>
        <end position="271"/>
    </location>
</feature>
<keyword evidence="1" id="KW-0560">Oxidoreductase</keyword>